<sequence length="591" mass="65457">MSSQQNKVERRLAAIFAADVAGYSRLMSQDELRTLHALAAHREIMDRLIAEHGGRIANTAGDSVLAEFQSAVDAVQCAVLVQEALAQASQDTPAERRLQFRIGVHVGDVMVQGGDLLGDGVNIAARLESLADPGGICISEAAYGYVRKSVSVSFSDLGRQKIKNIEEPIRAFAAVLTGNAPPTLQPAPQSKTLPLPDKPSIAVLPFSNVGGEPEQDHFAEGITEDIITELSRISAFFVIARNSTFTYKGNAPDVRQVGQELGVRYIVEGNVRRSGGRVRVNVHLLEASTGTHIWSDRYDRPLADLFEVQDDITRSIVASTQTQVVLNEGLIAERHEHPDFHTWDMAKRGWREIYQLTRKSLERAREIGLEIKQHDPLSPKGPQIVATATYHLVYMAFASDPSAMREEAIAEAREAIRRDDRDEYTQWTYGNVLMGLLGRREEAIAAYQQALEINPNFSLAYGSLGTTLAWAGRSDESIAMVEMAIRLNPRDPSIFFRYTTLAAAYFFKKDYQKAREWAQHAIARRTNWWIAWVVLAASHAHLNDFAAAKAALSGLEEVLPNQRISTLPFPPLGEQQVVLLRDGLRMAGLPE</sequence>
<dbReference type="Gene3D" id="3.40.50.10070">
    <property type="entry name" value="TolB, N-terminal domain"/>
    <property type="match status" value="1"/>
</dbReference>
<keyword evidence="3" id="KW-0808">Transferase</keyword>
<dbReference type="PROSITE" id="PS50125">
    <property type="entry name" value="GUANYLATE_CYCLASE_2"/>
    <property type="match status" value="1"/>
</dbReference>
<dbReference type="Pfam" id="PF14559">
    <property type="entry name" value="TPR_19"/>
    <property type="match status" value="1"/>
</dbReference>
<evidence type="ECO:0000313" key="4">
    <source>
        <dbReference type="Proteomes" id="UP001593940"/>
    </source>
</evidence>
<dbReference type="InterPro" id="IPR050697">
    <property type="entry name" value="Adenylyl/Guanylyl_Cyclase_3/4"/>
</dbReference>
<feature type="repeat" description="TPR" evidence="1">
    <location>
        <begin position="424"/>
        <end position="457"/>
    </location>
</feature>
<dbReference type="Proteomes" id="UP001593940">
    <property type="component" value="Unassembled WGS sequence"/>
</dbReference>
<proteinExistence type="predicted"/>
<dbReference type="InterPro" id="IPR019734">
    <property type="entry name" value="TPR_rpt"/>
</dbReference>
<name>A0ABV6Y985_9HYPH</name>
<protein>
    <submittedName>
        <fullName evidence="3">Adenylate/guanylate cyclase domain-containing protein</fullName>
        <ecNumber evidence="3">2.7.7.-</ecNumber>
    </submittedName>
</protein>
<dbReference type="EC" id="2.7.7.-" evidence="3"/>
<dbReference type="GO" id="GO:0016779">
    <property type="term" value="F:nucleotidyltransferase activity"/>
    <property type="evidence" value="ECO:0007669"/>
    <property type="project" value="UniProtKB-KW"/>
</dbReference>
<evidence type="ECO:0000313" key="3">
    <source>
        <dbReference type="EMBL" id="MFC1457828.1"/>
    </source>
</evidence>
<keyword evidence="4" id="KW-1185">Reference proteome</keyword>
<dbReference type="Gene3D" id="1.25.40.10">
    <property type="entry name" value="Tetratricopeptide repeat domain"/>
    <property type="match status" value="2"/>
</dbReference>
<keyword evidence="3" id="KW-0548">Nucleotidyltransferase</keyword>
<gene>
    <name evidence="3" type="ORF">ACETIH_14095</name>
</gene>
<dbReference type="SUPFAM" id="SSF48452">
    <property type="entry name" value="TPR-like"/>
    <property type="match status" value="1"/>
</dbReference>
<evidence type="ECO:0000256" key="1">
    <source>
        <dbReference type="PROSITE-ProRule" id="PRU00339"/>
    </source>
</evidence>
<dbReference type="InterPro" id="IPR029787">
    <property type="entry name" value="Nucleotide_cyclase"/>
</dbReference>
<dbReference type="RefSeq" id="WP_203275401.1">
    <property type="nucleotide sequence ID" value="NZ_JAFBID010000111.1"/>
</dbReference>
<reference evidence="3 4" key="1">
    <citation type="submission" date="2024-09" db="EMBL/GenBank/DDBJ databases">
        <title>Nodulacao em especies de Leguminosae Basais da Amazonia e Caracterizacao dos Rizobios e Bacterias Associadas aos Nodulos.</title>
        <authorList>
            <person name="Jambeiro I.C.A."/>
            <person name="Lopes I.S."/>
            <person name="Aguiar E.R.G.R."/>
            <person name="Santos A.F.J."/>
            <person name="Dos Santos J.M.F."/>
            <person name="Gross E."/>
        </authorList>
    </citation>
    <scope>NUCLEOTIDE SEQUENCE [LARGE SCALE GENOMIC DNA]</scope>
    <source>
        <strain evidence="3 4">BRUESC1165</strain>
    </source>
</reference>
<dbReference type="PANTHER" id="PTHR43081:SF19">
    <property type="entry name" value="PH-SENSITIVE ADENYLATE CYCLASE RV1264"/>
    <property type="match status" value="1"/>
</dbReference>
<dbReference type="PANTHER" id="PTHR43081">
    <property type="entry name" value="ADENYLATE CYCLASE, TERMINAL-DIFFERENTIATION SPECIFIC-RELATED"/>
    <property type="match status" value="1"/>
</dbReference>
<dbReference type="SUPFAM" id="SSF52964">
    <property type="entry name" value="TolB, N-terminal domain"/>
    <property type="match status" value="1"/>
</dbReference>
<dbReference type="SMART" id="SM00028">
    <property type="entry name" value="TPR"/>
    <property type="match status" value="4"/>
</dbReference>
<feature type="domain" description="Guanylate cyclase" evidence="2">
    <location>
        <begin position="14"/>
        <end position="128"/>
    </location>
</feature>
<accession>A0ABV6Y985</accession>
<dbReference type="SMART" id="SM00044">
    <property type="entry name" value="CYCc"/>
    <property type="match status" value="1"/>
</dbReference>
<feature type="repeat" description="TPR" evidence="1">
    <location>
        <begin position="458"/>
        <end position="491"/>
    </location>
</feature>
<dbReference type="InterPro" id="IPR001054">
    <property type="entry name" value="A/G_cyclase"/>
</dbReference>
<dbReference type="PROSITE" id="PS50005">
    <property type="entry name" value="TPR"/>
    <property type="match status" value="2"/>
</dbReference>
<keyword evidence="1" id="KW-0802">TPR repeat</keyword>
<dbReference type="Gene3D" id="3.30.70.1230">
    <property type="entry name" value="Nucleotide cyclase"/>
    <property type="match status" value="1"/>
</dbReference>
<comment type="caution">
    <text evidence="3">The sequence shown here is derived from an EMBL/GenBank/DDBJ whole genome shotgun (WGS) entry which is preliminary data.</text>
</comment>
<organism evidence="3 4">
    <name type="scientific">Microvirga arabica</name>
    <dbReference type="NCBI Taxonomy" id="1128671"/>
    <lineage>
        <taxon>Bacteria</taxon>
        <taxon>Pseudomonadati</taxon>
        <taxon>Pseudomonadota</taxon>
        <taxon>Alphaproteobacteria</taxon>
        <taxon>Hyphomicrobiales</taxon>
        <taxon>Methylobacteriaceae</taxon>
        <taxon>Microvirga</taxon>
    </lineage>
</organism>
<dbReference type="SUPFAM" id="SSF55073">
    <property type="entry name" value="Nucleotide cyclase"/>
    <property type="match status" value="1"/>
</dbReference>
<dbReference type="EMBL" id="JBHOMY010000032">
    <property type="protein sequence ID" value="MFC1457828.1"/>
    <property type="molecule type" value="Genomic_DNA"/>
</dbReference>
<dbReference type="CDD" id="cd07302">
    <property type="entry name" value="CHD"/>
    <property type="match status" value="1"/>
</dbReference>
<dbReference type="InterPro" id="IPR011990">
    <property type="entry name" value="TPR-like_helical_dom_sf"/>
</dbReference>
<dbReference type="Pfam" id="PF00211">
    <property type="entry name" value="Guanylate_cyc"/>
    <property type="match status" value="1"/>
</dbReference>
<evidence type="ECO:0000259" key="2">
    <source>
        <dbReference type="PROSITE" id="PS50125"/>
    </source>
</evidence>